<dbReference type="GO" id="GO:0005739">
    <property type="term" value="C:mitochondrion"/>
    <property type="evidence" value="ECO:0007669"/>
    <property type="project" value="TreeGrafter"/>
</dbReference>
<dbReference type="GO" id="GO:0005634">
    <property type="term" value="C:nucleus"/>
    <property type="evidence" value="ECO:0007669"/>
    <property type="project" value="TreeGrafter"/>
</dbReference>
<evidence type="ECO:0000313" key="4">
    <source>
        <dbReference type="Proteomes" id="UP000054350"/>
    </source>
</evidence>
<feature type="compositionally biased region" description="Basic residues" evidence="2">
    <location>
        <begin position="312"/>
        <end position="322"/>
    </location>
</feature>
<evidence type="ECO:0000313" key="3">
    <source>
        <dbReference type="EMBL" id="KNE57971.1"/>
    </source>
</evidence>
<feature type="region of interest" description="Disordered" evidence="2">
    <location>
        <begin position="151"/>
        <end position="170"/>
    </location>
</feature>
<organism evidence="3 4">
    <name type="scientific">Allomyces macrogynus (strain ATCC 38327)</name>
    <name type="common">Allomyces javanicus var. macrogynus</name>
    <dbReference type="NCBI Taxonomy" id="578462"/>
    <lineage>
        <taxon>Eukaryota</taxon>
        <taxon>Fungi</taxon>
        <taxon>Fungi incertae sedis</taxon>
        <taxon>Blastocladiomycota</taxon>
        <taxon>Blastocladiomycetes</taxon>
        <taxon>Blastocladiales</taxon>
        <taxon>Blastocladiaceae</taxon>
        <taxon>Allomyces</taxon>
    </lineage>
</organism>
<evidence type="ECO:0008006" key="5">
    <source>
        <dbReference type="Google" id="ProtNLM"/>
    </source>
</evidence>
<accession>A0A0L0S6G2</accession>
<keyword evidence="4" id="KW-1185">Reference proteome</keyword>
<dbReference type="Gene3D" id="3.90.320.10">
    <property type="match status" value="1"/>
</dbReference>
<dbReference type="InterPro" id="IPR011604">
    <property type="entry name" value="PDDEXK-like_dom_sf"/>
</dbReference>
<dbReference type="GO" id="GO:0045145">
    <property type="term" value="F:single-stranded DNA 5'-3' DNA exonuclease activity"/>
    <property type="evidence" value="ECO:0007669"/>
    <property type="project" value="InterPro"/>
</dbReference>
<reference evidence="4" key="2">
    <citation type="submission" date="2009-11" db="EMBL/GenBank/DDBJ databases">
        <title>The Genome Sequence of Allomyces macrogynus strain ATCC 38327.</title>
        <authorList>
            <consortium name="The Broad Institute Genome Sequencing Platform"/>
            <person name="Russ C."/>
            <person name="Cuomo C."/>
            <person name="Shea T."/>
            <person name="Young S.K."/>
            <person name="Zeng Q."/>
            <person name="Koehrsen M."/>
            <person name="Haas B."/>
            <person name="Borodovsky M."/>
            <person name="Guigo R."/>
            <person name="Alvarado L."/>
            <person name="Berlin A."/>
            <person name="Borenstein D."/>
            <person name="Chen Z."/>
            <person name="Engels R."/>
            <person name="Freedman E."/>
            <person name="Gellesch M."/>
            <person name="Goldberg J."/>
            <person name="Griggs A."/>
            <person name="Gujja S."/>
            <person name="Heiman D."/>
            <person name="Hepburn T."/>
            <person name="Howarth C."/>
            <person name="Jen D."/>
            <person name="Larson L."/>
            <person name="Lewis B."/>
            <person name="Mehta T."/>
            <person name="Park D."/>
            <person name="Pearson M."/>
            <person name="Roberts A."/>
            <person name="Saif S."/>
            <person name="Shenoy N."/>
            <person name="Sisk P."/>
            <person name="Stolte C."/>
            <person name="Sykes S."/>
            <person name="Walk T."/>
            <person name="White J."/>
            <person name="Yandava C."/>
            <person name="Burger G."/>
            <person name="Gray M.W."/>
            <person name="Holland P.W.H."/>
            <person name="King N."/>
            <person name="Lang F.B.F."/>
            <person name="Roger A.J."/>
            <person name="Ruiz-Trillo I."/>
            <person name="Lander E."/>
            <person name="Nusbaum C."/>
        </authorList>
    </citation>
    <scope>NUCLEOTIDE SEQUENCE [LARGE SCALE GENOMIC DNA]</scope>
    <source>
        <strain evidence="4">ATCC 38327</strain>
    </source>
</reference>
<feature type="region of interest" description="Disordered" evidence="2">
    <location>
        <begin position="284"/>
        <end position="326"/>
    </location>
</feature>
<dbReference type="eggNOG" id="KOG4760">
    <property type="taxonomic scope" value="Eukaryota"/>
</dbReference>
<dbReference type="PANTHER" id="PTHR14464">
    <property type="entry name" value="EXONUCLEASE V"/>
    <property type="match status" value="1"/>
</dbReference>
<reference evidence="3 4" key="1">
    <citation type="submission" date="2009-11" db="EMBL/GenBank/DDBJ databases">
        <title>Annotation of Allomyces macrogynus ATCC 38327.</title>
        <authorList>
            <consortium name="The Broad Institute Genome Sequencing Platform"/>
            <person name="Russ C."/>
            <person name="Cuomo C."/>
            <person name="Burger G."/>
            <person name="Gray M.W."/>
            <person name="Holland P.W.H."/>
            <person name="King N."/>
            <person name="Lang F.B.F."/>
            <person name="Roger A.J."/>
            <person name="Ruiz-Trillo I."/>
            <person name="Young S.K."/>
            <person name="Zeng Q."/>
            <person name="Gargeya S."/>
            <person name="Fitzgerald M."/>
            <person name="Haas B."/>
            <person name="Abouelleil A."/>
            <person name="Alvarado L."/>
            <person name="Arachchi H.M."/>
            <person name="Berlin A."/>
            <person name="Chapman S.B."/>
            <person name="Gearin G."/>
            <person name="Goldberg J."/>
            <person name="Griggs A."/>
            <person name="Gujja S."/>
            <person name="Hansen M."/>
            <person name="Heiman D."/>
            <person name="Howarth C."/>
            <person name="Larimer J."/>
            <person name="Lui A."/>
            <person name="MacDonald P.J.P."/>
            <person name="McCowen C."/>
            <person name="Montmayeur A."/>
            <person name="Murphy C."/>
            <person name="Neiman D."/>
            <person name="Pearson M."/>
            <person name="Priest M."/>
            <person name="Roberts A."/>
            <person name="Saif S."/>
            <person name="Shea T."/>
            <person name="Sisk P."/>
            <person name="Stolte C."/>
            <person name="Sykes S."/>
            <person name="Wortman J."/>
            <person name="Nusbaum C."/>
            <person name="Birren B."/>
        </authorList>
    </citation>
    <scope>NUCLEOTIDE SEQUENCE [LARGE SCALE GENOMIC DNA]</scope>
    <source>
        <strain evidence="3 4">ATCC 38327</strain>
    </source>
</reference>
<feature type="region of interest" description="Disordered" evidence="2">
    <location>
        <begin position="63"/>
        <end position="83"/>
    </location>
</feature>
<dbReference type="Pfam" id="PF09810">
    <property type="entry name" value="Exo5"/>
    <property type="match status" value="2"/>
</dbReference>
<dbReference type="PANTHER" id="PTHR14464:SF4">
    <property type="entry name" value="EXONUCLEASE V"/>
    <property type="match status" value="1"/>
</dbReference>
<feature type="region of interest" description="Disordered" evidence="2">
    <location>
        <begin position="214"/>
        <end position="255"/>
    </location>
</feature>
<dbReference type="OrthoDB" id="354769at2759"/>
<sequence length="715" mass="77717">MDRTVLAALAAPDQDSPASVLAAPLDELLHIRDDGRDDCAYLFDLNGEAPPAFAMSPPARTSFDTSLPAADPALTATPNPNDSSPAVLAGAGQLECMRGQSTMATATSKHDDDCSDDSDEFGSFPAEWWDQALEQTDRLLATHAHQEMPAAVARGGEGQDVDEHKDADEFDGSIDTDEWWQLALTQTDRLLSALPTSDSSAATSALGPEMHLIDDSSIPAQDSPPGQGAGSAQDEAVLADPCPDLPSKDPTPLIEDPSSWLIAATERGELPALHRRPYPLFSSRTMEFLQPQPKRKSHRRTSDPAADARTQSRSRSRSRARPRAVSITTAPVQRLPVVSVTDISEMEWCELQWFYRRLVGRDEAVLAMFGCARDVEQERTRERGHQIHEKLETELHPKIKVRAKTREDYLALKFLATTFGLHELLTCGQTRELRLHQLVTHEATGTRVVLSGIVDQIDRTETDTGQTNYVVSDHKTRRMPSLPPRAQRATARVQLSVYRVMLVATLCRDSLTDGLALLAALGADPDRPLYSDIQDHILNSTYLFDFAGGFQHRTDILNSSPASSQPPPPVATLRDILIWRDRLIDLVAGPPVSTTMRVTYLYQGDASLIGSVDCAFPGADATRLWIQSFLALATGVRCARGVHDLGDVSLKCGVCEYAPACPWRADRASELAEAGIARAAAAREKTAAPWGIAGAAATAPAADGAMHVGKRPRML</sequence>
<dbReference type="VEuPathDB" id="FungiDB:AMAG_04802"/>
<evidence type="ECO:0000256" key="2">
    <source>
        <dbReference type="SAM" id="MobiDB-lite"/>
    </source>
</evidence>
<evidence type="ECO:0000256" key="1">
    <source>
        <dbReference type="ARBA" id="ARBA00009797"/>
    </source>
</evidence>
<dbReference type="AlphaFoldDB" id="A0A0L0S6G2"/>
<gene>
    <name evidence="3" type="ORF">AMAG_04802</name>
</gene>
<comment type="similarity">
    <text evidence="1">Belongs to the EXO5 family.</text>
</comment>
<dbReference type="Proteomes" id="UP000054350">
    <property type="component" value="Unassembled WGS sequence"/>
</dbReference>
<dbReference type="EMBL" id="GG745332">
    <property type="protein sequence ID" value="KNE57971.1"/>
    <property type="molecule type" value="Genomic_DNA"/>
</dbReference>
<dbReference type="GO" id="GO:0036297">
    <property type="term" value="P:interstrand cross-link repair"/>
    <property type="evidence" value="ECO:0007669"/>
    <property type="project" value="TreeGrafter"/>
</dbReference>
<feature type="compositionally biased region" description="Low complexity" evidence="2">
    <location>
        <begin position="67"/>
        <end position="81"/>
    </location>
</feature>
<proteinExistence type="inferred from homology"/>
<name>A0A0L0S6G2_ALLM3</name>
<protein>
    <recommendedName>
        <fullName evidence="5">PD-(D/E)XK endonuclease-like domain-containing protein</fullName>
    </recommendedName>
</protein>
<dbReference type="InterPro" id="IPR019190">
    <property type="entry name" value="EXOV"/>
</dbReference>